<organism evidence="4 5">
    <name type="scientific">Pristionchus mayeri</name>
    <dbReference type="NCBI Taxonomy" id="1317129"/>
    <lineage>
        <taxon>Eukaryota</taxon>
        <taxon>Metazoa</taxon>
        <taxon>Ecdysozoa</taxon>
        <taxon>Nematoda</taxon>
        <taxon>Chromadorea</taxon>
        <taxon>Rhabditida</taxon>
        <taxon>Rhabditina</taxon>
        <taxon>Diplogasteromorpha</taxon>
        <taxon>Diplogasteroidea</taxon>
        <taxon>Neodiplogasteridae</taxon>
        <taxon>Pristionchus</taxon>
    </lineage>
</organism>
<protein>
    <recommendedName>
        <fullName evidence="6">Phosphatase</fullName>
    </recommendedName>
</protein>
<reference evidence="5" key="1">
    <citation type="submission" date="2022-10" db="EMBL/GenBank/DDBJ databases">
        <title>Genome assembly of Pristionchus species.</title>
        <authorList>
            <person name="Yoshida K."/>
            <person name="Sommer R.J."/>
        </authorList>
    </citation>
    <scope>NUCLEOTIDE SEQUENCE [LARGE SCALE GENOMIC DNA]</scope>
    <source>
        <strain evidence="5">RS5460</strain>
    </source>
</reference>
<dbReference type="InterPro" id="IPR050645">
    <property type="entry name" value="Histidine_acid_phosphatase"/>
</dbReference>
<feature type="non-terminal residue" evidence="4">
    <location>
        <position position="1"/>
    </location>
</feature>
<evidence type="ECO:0000256" key="3">
    <source>
        <dbReference type="SAM" id="SignalP"/>
    </source>
</evidence>
<evidence type="ECO:0000256" key="1">
    <source>
        <dbReference type="ARBA" id="ARBA00000032"/>
    </source>
</evidence>
<dbReference type="InterPro" id="IPR033379">
    <property type="entry name" value="Acid_Pase_AS"/>
</dbReference>
<comment type="catalytic activity">
    <reaction evidence="1">
        <text>a phosphate monoester + H2O = an alcohol + phosphate</text>
        <dbReference type="Rhea" id="RHEA:15017"/>
        <dbReference type="ChEBI" id="CHEBI:15377"/>
        <dbReference type="ChEBI" id="CHEBI:30879"/>
        <dbReference type="ChEBI" id="CHEBI:43474"/>
        <dbReference type="ChEBI" id="CHEBI:67140"/>
        <dbReference type="EC" id="3.1.3.2"/>
    </reaction>
</comment>
<dbReference type="AlphaFoldDB" id="A0AAN5HY88"/>
<feature type="non-terminal residue" evidence="4">
    <location>
        <position position="379"/>
    </location>
</feature>
<sequence length="379" mass="42995">ITLVSSLLCSFTFSTAVAGDRLIMAQTLWRHGARTPRECYPNDPYQESFWGVPWGELVKDGMRQHFELGHQLRRRYIEEKGLVSKTYSRYETEVRSADTPRCIESAMANMAAFYSDSPTFPSDESGWPSSWTPVPVHSRPFDEDRELEVAVSCPRVNQLSAARENQPKFQDFLASKWTLFTAINANSGEEFNVSYNTISHMWGVLRVEKGDFNLTMPEWITDDFYNGLQRANDEAQDYIDGQEGFGLPDDTELLRLRGGFMLKEMVKNINEVVGNTTTTKYFVYSAHDTIQRAILLSLGIKSGIMGSGNPYYASAIALELWMKNGEYFVKILFSPDSKSDLVDYTSLLPLKCSDGLCPLNSFIEYVNEYIPKGAEVDHK</sequence>
<evidence type="ECO:0000313" key="4">
    <source>
        <dbReference type="EMBL" id="GMR45373.1"/>
    </source>
</evidence>
<dbReference type="InterPro" id="IPR029033">
    <property type="entry name" value="His_PPase_superfam"/>
</dbReference>
<feature type="chain" id="PRO_5042871466" description="Phosphatase" evidence="3">
    <location>
        <begin position="20"/>
        <end position="379"/>
    </location>
</feature>
<dbReference type="PROSITE" id="PS00616">
    <property type="entry name" value="HIS_ACID_PHOSPHAT_1"/>
    <property type="match status" value="1"/>
</dbReference>
<evidence type="ECO:0008006" key="6">
    <source>
        <dbReference type="Google" id="ProtNLM"/>
    </source>
</evidence>
<feature type="signal peptide" evidence="3">
    <location>
        <begin position="1"/>
        <end position="19"/>
    </location>
</feature>
<evidence type="ECO:0000256" key="2">
    <source>
        <dbReference type="ARBA" id="ARBA00005375"/>
    </source>
</evidence>
<dbReference type="CDD" id="cd07061">
    <property type="entry name" value="HP_HAP_like"/>
    <property type="match status" value="1"/>
</dbReference>
<dbReference type="Proteomes" id="UP001328107">
    <property type="component" value="Unassembled WGS sequence"/>
</dbReference>
<proteinExistence type="inferred from homology"/>
<dbReference type="PANTHER" id="PTHR11567">
    <property type="entry name" value="ACID PHOSPHATASE-RELATED"/>
    <property type="match status" value="1"/>
</dbReference>
<comment type="similarity">
    <text evidence="2">Belongs to the histidine acid phosphatase family.</text>
</comment>
<comment type="caution">
    <text evidence="4">The sequence shown here is derived from an EMBL/GenBank/DDBJ whole genome shotgun (WGS) entry which is preliminary data.</text>
</comment>
<dbReference type="Gene3D" id="3.40.50.1240">
    <property type="entry name" value="Phosphoglycerate mutase-like"/>
    <property type="match status" value="1"/>
</dbReference>
<gene>
    <name evidence="4" type="ORF">PMAYCL1PPCAC_15568</name>
</gene>
<dbReference type="Pfam" id="PF00328">
    <property type="entry name" value="His_Phos_2"/>
    <property type="match status" value="1"/>
</dbReference>
<dbReference type="GO" id="GO:0003993">
    <property type="term" value="F:acid phosphatase activity"/>
    <property type="evidence" value="ECO:0007669"/>
    <property type="project" value="UniProtKB-EC"/>
</dbReference>
<dbReference type="SUPFAM" id="SSF53254">
    <property type="entry name" value="Phosphoglycerate mutase-like"/>
    <property type="match status" value="1"/>
</dbReference>
<accession>A0AAN5HY88</accession>
<dbReference type="InterPro" id="IPR000560">
    <property type="entry name" value="His_Pase_clade-2"/>
</dbReference>
<keyword evidence="3" id="KW-0732">Signal</keyword>
<keyword evidence="5" id="KW-1185">Reference proteome</keyword>
<evidence type="ECO:0000313" key="5">
    <source>
        <dbReference type="Proteomes" id="UP001328107"/>
    </source>
</evidence>
<name>A0AAN5HY88_9BILA</name>
<dbReference type="PANTHER" id="PTHR11567:SF210">
    <property type="entry name" value="ACID PHOSPHATASE 5-RELATED"/>
    <property type="match status" value="1"/>
</dbReference>
<dbReference type="EMBL" id="BTRK01000004">
    <property type="protein sequence ID" value="GMR45373.1"/>
    <property type="molecule type" value="Genomic_DNA"/>
</dbReference>